<dbReference type="EMBL" id="PSKQ01000018">
    <property type="protein sequence ID" value="MBE8720782.1"/>
    <property type="molecule type" value="Genomic_DNA"/>
</dbReference>
<keyword evidence="1" id="KW-0812">Transmembrane</keyword>
<gene>
    <name evidence="3" type="ORF">C4F40_08600</name>
</gene>
<accession>A0ABR9T629</accession>
<dbReference type="Proteomes" id="UP000618319">
    <property type="component" value="Unassembled WGS sequence"/>
</dbReference>
<organism evidence="3 4">
    <name type="scientific">Sphingobacterium pedocola</name>
    <dbReference type="NCBI Taxonomy" id="2082722"/>
    <lineage>
        <taxon>Bacteria</taxon>
        <taxon>Pseudomonadati</taxon>
        <taxon>Bacteroidota</taxon>
        <taxon>Sphingobacteriia</taxon>
        <taxon>Sphingobacteriales</taxon>
        <taxon>Sphingobacteriaceae</taxon>
        <taxon>Sphingobacterium</taxon>
    </lineage>
</organism>
<evidence type="ECO:0000313" key="3">
    <source>
        <dbReference type="EMBL" id="MBE8720782.1"/>
    </source>
</evidence>
<protein>
    <submittedName>
        <fullName evidence="3">DUF2007 domain-containing protein</fullName>
    </submittedName>
</protein>
<dbReference type="InterPro" id="IPR011322">
    <property type="entry name" value="N-reg_PII-like_a/b"/>
</dbReference>
<keyword evidence="4" id="KW-1185">Reference proteome</keyword>
<comment type="caution">
    <text evidence="3">The sequence shown here is derived from an EMBL/GenBank/DDBJ whole genome shotgun (WGS) entry which is preliminary data.</text>
</comment>
<dbReference type="Pfam" id="PF09413">
    <property type="entry name" value="DUF2007"/>
    <property type="match status" value="1"/>
</dbReference>
<sequence length="143" mass="16384">MGFITLKTFDSYVDAHLLKTKLESEGIPAYLFDEHINALNPLYSIATGGIKLKINESDIDNAIQIIREIENTKYSNDDNEIINCPSCGSEELYNSFKSMKGIRGLFSALASFLFMIFPLYFRVVYRCKSCEHEFKPEKKHIVI</sequence>
<evidence type="ECO:0000313" key="4">
    <source>
        <dbReference type="Proteomes" id="UP000618319"/>
    </source>
</evidence>
<evidence type="ECO:0000256" key="1">
    <source>
        <dbReference type="SAM" id="Phobius"/>
    </source>
</evidence>
<name>A0ABR9T629_9SPHI</name>
<feature type="domain" description="DUF2007" evidence="2">
    <location>
        <begin position="6"/>
        <end position="70"/>
    </location>
</feature>
<proteinExistence type="predicted"/>
<dbReference type="InterPro" id="IPR018551">
    <property type="entry name" value="DUF2007"/>
</dbReference>
<keyword evidence="1" id="KW-0472">Membrane</keyword>
<evidence type="ECO:0000259" key="2">
    <source>
        <dbReference type="Pfam" id="PF09413"/>
    </source>
</evidence>
<dbReference type="Gene3D" id="3.30.70.790">
    <property type="entry name" value="UreE, C-terminal domain"/>
    <property type="match status" value="1"/>
</dbReference>
<dbReference type="RefSeq" id="WP_196940600.1">
    <property type="nucleotide sequence ID" value="NZ_MU158691.1"/>
</dbReference>
<dbReference type="SUPFAM" id="SSF54913">
    <property type="entry name" value="GlnB-like"/>
    <property type="match status" value="1"/>
</dbReference>
<feature type="transmembrane region" description="Helical" evidence="1">
    <location>
        <begin position="102"/>
        <end position="121"/>
    </location>
</feature>
<reference evidence="3 4" key="1">
    <citation type="submission" date="2018-02" db="EMBL/GenBank/DDBJ databases">
        <title>Sphingobacterium KA21.</title>
        <authorList>
            <person name="Vasarhelyi B.M."/>
            <person name="Deshmukh S."/>
            <person name="Balint B."/>
            <person name="Kukolya J."/>
        </authorList>
    </citation>
    <scope>NUCLEOTIDE SEQUENCE [LARGE SCALE GENOMIC DNA]</scope>
    <source>
        <strain evidence="3 4">Ka21</strain>
    </source>
</reference>
<keyword evidence="1" id="KW-1133">Transmembrane helix</keyword>